<organism evidence="2 3">
    <name type="scientific">Kineosporia succinea</name>
    <dbReference type="NCBI Taxonomy" id="84632"/>
    <lineage>
        <taxon>Bacteria</taxon>
        <taxon>Bacillati</taxon>
        <taxon>Actinomycetota</taxon>
        <taxon>Actinomycetes</taxon>
        <taxon>Kineosporiales</taxon>
        <taxon>Kineosporiaceae</taxon>
        <taxon>Kineosporia</taxon>
    </lineage>
</organism>
<evidence type="ECO:0000313" key="3">
    <source>
        <dbReference type="Proteomes" id="UP001235712"/>
    </source>
</evidence>
<keyword evidence="3" id="KW-1185">Reference proteome</keyword>
<feature type="signal peptide" evidence="1">
    <location>
        <begin position="1"/>
        <end position="28"/>
    </location>
</feature>
<protein>
    <recommendedName>
        <fullName evidence="4">Secreted protein</fullName>
    </recommendedName>
</protein>
<evidence type="ECO:0000313" key="2">
    <source>
        <dbReference type="EMBL" id="MDP9829952.1"/>
    </source>
</evidence>
<accession>A0ABT9PBT7</accession>
<dbReference type="EMBL" id="JAUSQZ010000001">
    <property type="protein sequence ID" value="MDP9829952.1"/>
    <property type="molecule type" value="Genomic_DNA"/>
</dbReference>
<reference evidence="2 3" key="1">
    <citation type="submission" date="2023-07" db="EMBL/GenBank/DDBJ databases">
        <title>Sequencing the genomes of 1000 actinobacteria strains.</title>
        <authorList>
            <person name="Klenk H.-P."/>
        </authorList>
    </citation>
    <scope>NUCLEOTIDE SEQUENCE [LARGE SCALE GENOMIC DNA]</scope>
    <source>
        <strain evidence="2 3">DSM 44388</strain>
    </source>
</reference>
<dbReference type="RefSeq" id="WP_307248664.1">
    <property type="nucleotide sequence ID" value="NZ_JAUSQZ010000001.1"/>
</dbReference>
<gene>
    <name evidence="2" type="ORF">J2S57_005701</name>
</gene>
<name>A0ABT9PBT7_9ACTN</name>
<evidence type="ECO:0000256" key="1">
    <source>
        <dbReference type="SAM" id="SignalP"/>
    </source>
</evidence>
<sequence length="134" mass="13829">MMRSLSVLGGALVLASGAVMVSSGPAQADDACTAGVLCSGTTNQVGAEVLVAKSRCDGNVPCSGSRTDTLSQGESTPGREDWDLFRVPEHCTYTGTVLMVPPVNPPFAVSGPAWVAVHNNKHYVITGARCLQPV</sequence>
<feature type="chain" id="PRO_5046313737" description="Secreted protein" evidence="1">
    <location>
        <begin position="29"/>
        <end position="134"/>
    </location>
</feature>
<comment type="caution">
    <text evidence="2">The sequence shown here is derived from an EMBL/GenBank/DDBJ whole genome shotgun (WGS) entry which is preliminary data.</text>
</comment>
<keyword evidence="1" id="KW-0732">Signal</keyword>
<proteinExistence type="predicted"/>
<dbReference type="Proteomes" id="UP001235712">
    <property type="component" value="Unassembled WGS sequence"/>
</dbReference>
<evidence type="ECO:0008006" key="4">
    <source>
        <dbReference type="Google" id="ProtNLM"/>
    </source>
</evidence>